<feature type="region of interest" description="Disordered" evidence="1">
    <location>
        <begin position="85"/>
        <end position="126"/>
    </location>
</feature>
<protein>
    <submittedName>
        <fullName evidence="3">Uncharacterized protein</fullName>
    </submittedName>
</protein>
<accession>A0A978W330</accession>
<evidence type="ECO:0000313" key="4">
    <source>
        <dbReference type="Proteomes" id="UP000813462"/>
    </source>
</evidence>
<dbReference type="EMBL" id="JAEACU010000001">
    <property type="protein sequence ID" value="KAH7546355.1"/>
    <property type="molecule type" value="Genomic_DNA"/>
</dbReference>
<dbReference type="AlphaFoldDB" id="A0A978W330"/>
<evidence type="ECO:0000313" key="3">
    <source>
        <dbReference type="EMBL" id="KAH7546364.1"/>
    </source>
</evidence>
<name>A0A978W330_ZIZJJ</name>
<proteinExistence type="predicted"/>
<dbReference type="Proteomes" id="UP000813462">
    <property type="component" value="Unassembled WGS sequence"/>
</dbReference>
<evidence type="ECO:0000256" key="1">
    <source>
        <dbReference type="SAM" id="MobiDB-lite"/>
    </source>
</evidence>
<feature type="compositionally biased region" description="Basic residues" evidence="1">
    <location>
        <begin position="98"/>
        <end position="111"/>
    </location>
</feature>
<gene>
    <name evidence="2" type="ORF">FEM48_Zijuj01G0191900</name>
    <name evidence="3" type="ORF">FEM48_Zijuj01G0192800</name>
</gene>
<dbReference type="EMBL" id="JAEACU010000001">
    <property type="protein sequence ID" value="KAH7546364.1"/>
    <property type="molecule type" value="Genomic_DNA"/>
</dbReference>
<organism evidence="3 4">
    <name type="scientific">Ziziphus jujuba var. spinosa</name>
    <dbReference type="NCBI Taxonomy" id="714518"/>
    <lineage>
        <taxon>Eukaryota</taxon>
        <taxon>Viridiplantae</taxon>
        <taxon>Streptophyta</taxon>
        <taxon>Embryophyta</taxon>
        <taxon>Tracheophyta</taxon>
        <taxon>Spermatophyta</taxon>
        <taxon>Magnoliopsida</taxon>
        <taxon>eudicotyledons</taxon>
        <taxon>Gunneridae</taxon>
        <taxon>Pentapetalae</taxon>
        <taxon>rosids</taxon>
        <taxon>fabids</taxon>
        <taxon>Rosales</taxon>
        <taxon>Rhamnaceae</taxon>
        <taxon>Paliureae</taxon>
        <taxon>Ziziphus</taxon>
    </lineage>
</organism>
<comment type="caution">
    <text evidence="3">The sequence shown here is derived from an EMBL/GenBank/DDBJ whole genome shotgun (WGS) entry which is preliminary data.</text>
</comment>
<sequence length="126" mass="14235">MFIVWLFLVARKALHERISHLKELLGASFLDTVMSFSKQLDSAILSIEALAQNLAPFIMELNEKHEAIMKDLIYLMIDGLLNFKHSVPSSSSGDKKKNGDRKKFKGGKKKGAKDWKNSDLIMPQSD</sequence>
<evidence type="ECO:0000313" key="2">
    <source>
        <dbReference type="EMBL" id="KAH7546355.1"/>
    </source>
</evidence>
<reference evidence="3" key="1">
    <citation type="journal article" date="2021" name="Front. Plant Sci.">
        <title>Chromosome-Scale Genome Assembly for Chinese Sour Jujube and Insights Into Its Genome Evolution and Domestication Signature.</title>
        <authorList>
            <person name="Shen L.-Y."/>
            <person name="Luo H."/>
            <person name="Wang X.-L."/>
            <person name="Wang X.-M."/>
            <person name="Qiu X.-J."/>
            <person name="Liu H."/>
            <person name="Zhou S.-S."/>
            <person name="Jia K.-H."/>
            <person name="Nie S."/>
            <person name="Bao Y.-T."/>
            <person name="Zhang R.-G."/>
            <person name="Yun Q.-Z."/>
            <person name="Chai Y.-H."/>
            <person name="Lu J.-Y."/>
            <person name="Li Y."/>
            <person name="Zhao S.-W."/>
            <person name="Mao J.-F."/>
            <person name="Jia S.-G."/>
            <person name="Mao Y.-M."/>
        </authorList>
    </citation>
    <scope>NUCLEOTIDE SEQUENCE</scope>
    <source>
        <strain evidence="3">AT0</strain>
        <tissue evidence="3">Leaf</tissue>
    </source>
</reference>